<gene>
    <name evidence="1" type="ORF">DHETER_LOCUS14912</name>
</gene>
<feature type="non-terminal residue" evidence="1">
    <location>
        <position position="159"/>
    </location>
</feature>
<dbReference type="EMBL" id="CAJVPU010048360">
    <property type="protein sequence ID" value="CAG8755457.1"/>
    <property type="molecule type" value="Genomic_DNA"/>
</dbReference>
<feature type="non-terminal residue" evidence="1">
    <location>
        <position position="1"/>
    </location>
</feature>
<evidence type="ECO:0000313" key="1">
    <source>
        <dbReference type="EMBL" id="CAG8755457.1"/>
    </source>
</evidence>
<sequence length="159" mass="19470">LINNRDTSFINCPNCRYEISEDKIENIVKQIKLQNEIRKKRKRNITNELNNLKIEDFDKKREDEIKILQTNIKRRRTRLMNEYKKNLANLNNDEQKQIDIIKKKYIQKKADIDERIKKRENELKLEDNFEDVIEEEITAKRQRRNTEDIVILDEEIRNN</sequence>
<evidence type="ECO:0000313" key="2">
    <source>
        <dbReference type="Proteomes" id="UP000789702"/>
    </source>
</evidence>
<organism evidence="1 2">
    <name type="scientific">Dentiscutata heterogama</name>
    <dbReference type="NCBI Taxonomy" id="1316150"/>
    <lineage>
        <taxon>Eukaryota</taxon>
        <taxon>Fungi</taxon>
        <taxon>Fungi incertae sedis</taxon>
        <taxon>Mucoromycota</taxon>
        <taxon>Glomeromycotina</taxon>
        <taxon>Glomeromycetes</taxon>
        <taxon>Diversisporales</taxon>
        <taxon>Gigasporaceae</taxon>
        <taxon>Dentiscutata</taxon>
    </lineage>
</organism>
<name>A0ACA9QR79_9GLOM</name>
<dbReference type="Proteomes" id="UP000789702">
    <property type="component" value="Unassembled WGS sequence"/>
</dbReference>
<proteinExistence type="predicted"/>
<accession>A0ACA9QR79</accession>
<keyword evidence="2" id="KW-1185">Reference proteome</keyword>
<comment type="caution">
    <text evidence="1">The sequence shown here is derived from an EMBL/GenBank/DDBJ whole genome shotgun (WGS) entry which is preliminary data.</text>
</comment>
<protein>
    <submittedName>
        <fullName evidence="1">1520_t:CDS:1</fullName>
    </submittedName>
</protein>
<reference evidence="1" key="1">
    <citation type="submission" date="2021-06" db="EMBL/GenBank/DDBJ databases">
        <authorList>
            <person name="Kallberg Y."/>
            <person name="Tangrot J."/>
            <person name="Rosling A."/>
        </authorList>
    </citation>
    <scope>NUCLEOTIDE SEQUENCE</scope>
    <source>
        <strain evidence="1">IL203A</strain>
    </source>
</reference>